<name>A0A6C0FFH6_9ZZZZ</name>
<proteinExistence type="predicted"/>
<dbReference type="GO" id="GO:0004519">
    <property type="term" value="F:endonuclease activity"/>
    <property type="evidence" value="ECO:0007669"/>
    <property type="project" value="InterPro"/>
</dbReference>
<protein>
    <recommendedName>
        <fullName evidence="1">HNH domain-containing protein</fullName>
    </recommendedName>
</protein>
<dbReference type="CDD" id="cd00085">
    <property type="entry name" value="HNHc"/>
    <property type="match status" value="1"/>
</dbReference>
<dbReference type="EMBL" id="MN738839">
    <property type="protein sequence ID" value="QHT39199.1"/>
    <property type="molecule type" value="Genomic_DNA"/>
</dbReference>
<dbReference type="GO" id="GO:0003676">
    <property type="term" value="F:nucleic acid binding"/>
    <property type="evidence" value="ECO:0007669"/>
    <property type="project" value="InterPro"/>
</dbReference>
<dbReference type="GO" id="GO:0008270">
    <property type="term" value="F:zinc ion binding"/>
    <property type="evidence" value="ECO:0007669"/>
    <property type="project" value="InterPro"/>
</dbReference>
<dbReference type="Pfam" id="PF01844">
    <property type="entry name" value="HNH"/>
    <property type="match status" value="1"/>
</dbReference>
<evidence type="ECO:0000259" key="1">
    <source>
        <dbReference type="Pfam" id="PF01844"/>
    </source>
</evidence>
<dbReference type="InterPro" id="IPR002711">
    <property type="entry name" value="HNH"/>
</dbReference>
<dbReference type="AlphaFoldDB" id="A0A6C0FFH6"/>
<evidence type="ECO:0000313" key="2">
    <source>
        <dbReference type="EMBL" id="QHT39199.1"/>
    </source>
</evidence>
<reference evidence="2" key="1">
    <citation type="journal article" date="2020" name="Nature">
        <title>Giant virus diversity and host interactions through global metagenomics.</title>
        <authorList>
            <person name="Schulz F."/>
            <person name="Roux S."/>
            <person name="Paez-Espino D."/>
            <person name="Jungbluth S."/>
            <person name="Walsh D.A."/>
            <person name="Denef V.J."/>
            <person name="McMahon K.D."/>
            <person name="Konstantinidis K.T."/>
            <person name="Eloe-Fadrosh E.A."/>
            <person name="Kyrpides N.C."/>
            <person name="Woyke T."/>
        </authorList>
    </citation>
    <scope>NUCLEOTIDE SEQUENCE</scope>
    <source>
        <strain evidence="2">GVMAG-S-ERX556126-94</strain>
    </source>
</reference>
<dbReference type="Gene3D" id="1.10.30.50">
    <property type="match status" value="1"/>
</dbReference>
<accession>A0A6C0FFH6</accession>
<dbReference type="InterPro" id="IPR003615">
    <property type="entry name" value="HNH_nuc"/>
</dbReference>
<feature type="domain" description="HNH" evidence="1">
    <location>
        <begin position="41"/>
        <end position="71"/>
    </location>
</feature>
<sequence>MTRKQNIPKAVREQCWLTTVGKKYESKCYIKWCKNNMTVFDFHVGHDTPESKGGTLDINNLKPICARCNLSMSDNYTIGEWSELSPDKEKTRRFGCF</sequence>
<organism evidence="2">
    <name type="scientific">viral metagenome</name>
    <dbReference type="NCBI Taxonomy" id="1070528"/>
    <lineage>
        <taxon>unclassified sequences</taxon>
        <taxon>metagenomes</taxon>
        <taxon>organismal metagenomes</taxon>
    </lineage>
</organism>